<dbReference type="Proteomes" id="UP001169492">
    <property type="component" value="Unassembled WGS sequence"/>
</dbReference>
<organism evidence="2 5">
    <name type="scientific">Pseudidiomarina terrestris</name>
    <dbReference type="NCBI Taxonomy" id="2820060"/>
    <lineage>
        <taxon>Bacteria</taxon>
        <taxon>Pseudomonadati</taxon>
        <taxon>Pseudomonadota</taxon>
        <taxon>Gammaproteobacteria</taxon>
        <taxon>Alteromonadales</taxon>
        <taxon>Idiomarinaceae</taxon>
        <taxon>Pseudidiomarina</taxon>
    </lineage>
</organism>
<dbReference type="InterPro" id="IPR016875">
    <property type="entry name" value="UCP028200"/>
</dbReference>
<dbReference type="PROSITE" id="PS51257">
    <property type="entry name" value="PROKAR_LIPOPROTEIN"/>
    <property type="match status" value="1"/>
</dbReference>
<protein>
    <recommendedName>
        <fullName evidence="6">Lipoprotein</fullName>
    </recommendedName>
</protein>
<dbReference type="EMBL" id="JAGGJC010000001">
    <property type="protein sequence ID" value="MDN7128564.1"/>
    <property type="molecule type" value="Genomic_DNA"/>
</dbReference>
<evidence type="ECO:0000313" key="4">
    <source>
        <dbReference type="Proteomes" id="UP001169491"/>
    </source>
</evidence>
<evidence type="ECO:0000313" key="3">
    <source>
        <dbReference type="EMBL" id="MDN7128564.1"/>
    </source>
</evidence>
<dbReference type="PIRSF" id="PIRSF028200">
    <property type="entry name" value="UCP028200"/>
    <property type="match status" value="1"/>
</dbReference>
<dbReference type="RefSeq" id="WP_301720318.1">
    <property type="nucleotide sequence ID" value="NZ_JAGGJB010000001.1"/>
</dbReference>
<evidence type="ECO:0000313" key="2">
    <source>
        <dbReference type="EMBL" id="MDN7123712.1"/>
    </source>
</evidence>
<keyword evidence="1" id="KW-0175">Coiled coil</keyword>
<keyword evidence="4" id="KW-1185">Reference proteome</keyword>
<evidence type="ECO:0000256" key="1">
    <source>
        <dbReference type="SAM" id="Coils"/>
    </source>
</evidence>
<evidence type="ECO:0000313" key="5">
    <source>
        <dbReference type="Proteomes" id="UP001169492"/>
    </source>
</evidence>
<feature type="coiled-coil region" evidence="1">
    <location>
        <begin position="124"/>
        <end position="155"/>
    </location>
</feature>
<evidence type="ECO:0008006" key="6">
    <source>
        <dbReference type="Google" id="ProtNLM"/>
    </source>
</evidence>
<dbReference type="AlphaFoldDB" id="A0AAW7QU71"/>
<proteinExistence type="predicted"/>
<gene>
    <name evidence="2" type="ORF">J6I90_02335</name>
    <name evidence="3" type="ORF">J6I92_01575</name>
</gene>
<comment type="caution">
    <text evidence="2">The sequence shown here is derived from an EMBL/GenBank/DDBJ whole genome shotgun (WGS) entry which is preliminary data.</text>
</comment>
<dbReference type="Pfam" id="PF19795">
    <property type="entry name" value="DUF6279"/>
    <property type="match status" value="1"/>
</dbReference>
<accession>A0AAW7QU71</accession>
<reference evidence="4 5" key="1">
    <citation type="submission" date="2021-03" db="EMBL/GenBank/DDBJ databases">
        <title>Pseudidiomarina terrestris, a new bacterium isolated from saline soil.</title>
        <authorList>
            <person name="Galisteo C."/>
            <person name="De La Haba R."/>
            <person name="Sanchez-Porro C."/>
            <person name="Ventosa A."/>
        </authorList>
    </citation>
    <scope>NUCLEOTIDE SEQUENCE [LARGE SCALE GENOMIC DNA]</scope>
    <source>
        <strain evidence="2 5">1APP75-32.1</strain>
        <strain evidence="4">1APR75-15</strain>
        <strain evidence="3">1ASR75-15</strain>
    </source>
</reference>
<name>A0AAW7QU71_9GAMM</name>
<sequence length="286" mass="33596">MIAKRFVSRLVLFTFLISLSGCSTQFGYRFADTFVEWQLAKYVELSGPLEDNVERSIDELHMWHARTQLPAYRNVLEQLIQDLDQDTVDAVKIVAYSEQLFSFWQAIRNQLEPYALTYLPQLSEAQREQLISNLRERIEEEREEAADLNERERYRERLERTLDRAKEWLGPLQSEQRTLLRRWLEERVSNDELWLVYQEDWLDAFAATVRAPEAEGFADGISLLITRPEAYRSDALIAATEFNRALTMQLMVDLYSTLSDGQKRHLRNKLAGYRETVDSLINNFAT</sequence>
<dbReference type="Proteomes" id="UP001169491">
    <property type="component" value="Unassembled WGS sequence"/>
</dbReference>
<dbReference type="EMBL" id="JAGGJB010000001">
    <property type="protein sequence ID" value="MDN7123712.1"/>
    <property type="molecule type" value="Genomic_DNA"/>
</dbReference>